<evidence type="ECO:0000256" key="1">
    <source>
        <dbReference type="ARBA" id="ARBA00004141"/>
    </source>
</evidence>
<organism evidence="9 10">
    <name type="scientific">Clostridium drakei</name>
    <dbReference type="NCBI Taxonomy" id="332101"/>
    <lineage>
        <taxon>Bacteria</taxon>
        <taxon>Bacillati</taxon>
        <taxon>Bacillota</taxon>
        <taxon>Clostridia</taxon>
        <taxon>Eubacteriales</taxon>
        <taxon>Clostridiaceae</taxon>
        <taxon>Clostridium</taxon>
    </lineage>
</organism>
<feature type="transmembrane region" description="Helical" evidence="8">
    <location>
        <begin position="72"/>
        <end position="97"/>
    </location>
</feature>
<dbReference type="EMBL" id="CP020953">
    <property type="protein sequence ID" value="AWI07772.1"/>
    <property type="molecule type" value="Genomic_DNA"/>
</dbReference>
<dbReference type="KEGG" id="cdrk:B9W14_13370"/>
<keyword evidence="10" id="KW-1185">Reference proteome</keyword>
<feature type="transmembrane region" description="Helical" evidence="8">
    <location>
        <begin position="117"/>
        <end position="137"/>
    </location>
</feature>
<evidence type="ECO:0000313" key="9">
    <source>
        <dbReference type="EMBL" id="AWI07772.1"/>
    </source>
</evidence>
<proteinExistence type="inferred from homology"/>
<sequence>MNKTRITNHQLFSLTANYSCGTSIIVVSASLAGIAKQDAWICTILTPLFGLFFVWMYYYLASLYPNKSYVDIICSVFGKWCGSFISAAFVFICLLDVPQITWYVGNFIKTQSLINTPIYAVNTIIIIALVIGALYGIEAIARASEIFVYIVSFMFILSLMLVSPNAKFENLLPVLEKGITPALKGAVLLSSYTTWPLVVLNMIYPLNVNNIKNARKPLFIGYLWGSFIILMYNSMSILVLGSNIAANSAFPTYVLAKEINVGIVFTRMEAIISAAWIITLFSKALLYFYGGVIGISQLLGLKDYKRIVVPLGLIFVVFSNVVYPNSTYEAEWDSTTWVLWIGTFAVVLPIIILIISIIKNKMRVK</sequence>
<evidence type="ECO:0000256" key="7">
    <source>
        <dbReference type="ARBA" id="ARBA00023136"/>
    </source>
</evidence>
<dbReference type="Pfam" id="PF03845">
    <property type="entry name" value="Spore_permease"/>
    <property type="match status" value="1"/>
</dbReference>
<keyword evidence="6 8" id="KW-1133">Transmembrane helix</keyword>
<keyword evidence="7 8" id="KW-0472">Membrane</keyword>
<feature type="transmembrane region" description="Helical" evidence="8">
    <location>
        <begin position="12"/>
        <end position="34"/>
    </location>
</feature>
<dbReference type="Gene3D" id="1.20.1740.10">
    <property type="entry name" value="Amino acid/polyamine transporter I"/>
    <property type="match status" value="1"/>
</dbReference>
<name>A0A2U8DZQ9_9CLOT</name>
<evidence type="ECO:0000256" key="6">
    <source>
        <dbReference type="ARBA" id="ARBA00022989"/>
    </source>
</evidence>
<dbReference type="Proteomes" id="UP000244910">
    <property type="component" value="Chromosome"/>
</dbReference>
<accession>A0A2U8DZQ9</accession>
<dbReference type="InterPro" id="IPR004761">
    <property type="entry name" value="Spore_GerAB"/>
</dbReference>
<feature type="transmembrane region" description="Helical" evidence="8">
    <location>
        <begin position="218"/>
        <end position="240"/>
    </location>
</feature>
<evidence type="ECO:0000256" key="3">
    <source>
        <dbReference type="ARBA" id="ARBA00022448"/>
    </source>
</evidence>
<evidence type="ECO:0000256" key="5">
    <source>
        <dbReference type="ARBA" id="ARBA00022692"/>
    </source>
</evidence>
<keyword evidence="5 8" id="KW-0812">Transmembrane</keyword>
<evidence type="ECO:0000256" key="4">
    <source>
        <dbReference type="ARBA" id="ARBA00022544"/>
    </source>
</evidence>
<feature type="transmembrane region" description="Helical" evidence="8">
    <location>
        <begin position="337"/>
        <end position="358"/>
    </location>
</feature>
<feature type="transmembrane region" description="Helical" evidence="8">
    <location>
        <begin position="307"/>
        <end position="325"/>
    </location>
</feature>
<reference evidence="10" key="1">
    <citation type="submission" date="2017-04" db="EMBL/GenBank/DDBJ databases">
        <authorList>
            <person name="Song Y."/>
            <person name="Cho B.-K."/>
        </authorList>
    </citation>
    <scope>NUCLEOTIDE SEQUENCE [LARGE SCALE GENOMIC DNA]</scope>
    <source>
        <strain evidence="10">SL1</strain>
    </source>
</reference>
<evidence type="ECO:0000256" key="2">
    <source>
        <dbReference type="ARBA" id="ARBA00007998"/>
    </source>
</evidence>
<keyword evidence="4" id="KW-0309">Germination</keyword>
<comment type="subcellular location">
    <subcellularLocation>
        <location evidence="1">Membrane</location>
        <topology evidence="1">Multi-pass membrane protein</topology>
    </subcellularLocation>
</comment>
<gene>
    <name evidence="9" type="ORF">B9W14_13370</name>
</gene>
<feature type="transmembrane region" description="Helical" evidence="8">
    <location>
        <begin position="270"/>
        <end position="295"/>
    </location>
</feature>
<dbReference type="GO" id="GO:0016020">
    <property type="term" value="C:membrane"/>
    <property type="evidence" value="ECO:0007669"/>
    <property type="project" value="UniProtKB-SubCell"/>
</dbReference>
<evidence type="ECO:0000256" key="8">
    <source>
        <dbReference type="SAM" id="Phobius"/>
    </source>
</evidence>
<dbReference type="GO" id="GO:0009847">
    <property type="term" value="P:spore germination"/>
    <property type="evidence" value="ECO:0007669"/>
    <property type="project" value="InterPro"/>
</dbReference>
<protein>
    <submittedName>
        <fullName evidence="9">Spore gernimation protein KB</fullName>
    </submittedName>
</protein>
<dbReference type="PANTHER" id="PTHR34975:SF2">
    <property type="entry name" value="SPORE GERMINATION PROTEIN A2"/>
    <property type="match status" value="1"/>
</dbReference>
<keyword evidence="3" id="KW-0813">Transport</keyword>
<dbReference type="AlphaFoldDB" id="A0A2U8DZQ9"/>
<dbReference type="PANTHER" id="PTHR34975">
    <property type="entry name" value="SPORE GERMINATION PROTEIN A2"/>
    <property type="match status" value="1"/>
</dbReference>
<evidence type="ECO:0000313" key="10">
    <source>
        <dbReference type="Proteomes" id="UP000244910"/>
    </source>
</evidence>
<dbReference type="OrthoDB" id="1675410at2"/>
<comment type="similarity">
    <text evidence="2">Belongs to the amino acid-polyamine-organocation (APC) superfamily. Spore germination protein (SGP) (TC 2.A.3.9) family.</text>
</comment>
<feature type="transmembrane region" description="Helical" evidence="8">
    <location>
        <begin position="146"/>
        <end position="166"/>
    </location>
</feature>
<feature type="transmembrane region" description="Helical" evidence="8">
    <location>
        <begin position="40"/>
        <end position="60"/>
    </location>
</feature>
<dbReference type="NCBIfam" id="TIGR00912">
    <property type="entry name" value="2A0309"/>
    <property type="match status" value="1"/>
</dbReference>
<feature type="transmembrane region" description="Helical" evidence="8">
    <location>
        <begin position="186"/>
        <end position="206"/>
    </location>
</feature>